<dbReference type="Pfam" id="PF01243">
    <property type="entry name" value="PNPOx_N"/>
    <property type="match status" value="1"/>
</dbReference>
<gene>
    <name evidence="3" type="ORF">SAMN04244553_6293</name>
</gene>
<dbReference type="EMBL" id="OBEG01000008">
    <property type="protein sequence ID" value="SNY89286.1"/>
    <property type="molecule type" value="Genomic_DNA"/>
</dbReference>
<name>A0A285M077_9NOCA</name>
<dbReference type="STRING" id="1379680.GCA_001612615_01020"/>
<evidence type="ECO:0000256" key="1">
    <source>
        <dbReference type="ARBA" id="ARBA00023002"/>
    </source>
</evidence>
<accession>A0A285M077</accession>
<feature type="domain" description="Pyridoxamine 5'-phosphate oxidase N-terminal" evidence="2">
    <location>
        <begin position="16"/>
        <end position="124"/>
    </location>
</feature>
<dbReference type="InterPro" id="IPR011576">
    <property type="entry name" value="Pyridox_Oxase_N"/>
</dbReference>
<keyword evidence="4" id="KW-1185">Reference proteome</keyword>
<dbReference type="SUPFAM" id="SSF50475">
    <property type="entry name" value="FMN-binding split barrel"/>
    <property type="match status" value="1"/>
</dbReference>
<dbReference type="NCBIfam" id="TIGR03667">
    <property type="entry name" value="Rv3369"/>
    <property type="match status" value="1"/>
</dbReference>
<reference evidence="3 4" key="1">
    <citation type="submission" date="2017-09" db="EMBL/GenBank/DDBJ databases">
        <authorList>
            <person name="Ehlers B."/>
            <person name="Leendertz F.H."/>
        </authorList>
    </citation>
    <scope>NUCLEOTIDE SEQUENCE [LARGE SCALE GENOMIC DNA]</scope>
    <source>
        <strain evidence="3 4">DSM 45537</strain>
    </source>
</reference>
<keyword evidence="1" id="KW-0560">Oxidoreductase</keyword>
<protein>
    <submittedName>
        <fullName evidence="3">PPOX class probable F420-dependent enzyme, Rv3369 family</fullName>
    </submittedName>
</protein>
<dbReference type="PANTHER" id="PTHR35176:SF4">
    <property type="entry name" value="PYRIDOXAMINE 5'-PHOSPHATE OXIDASE-RELATED FMN-BINDING"/>
    <property type="match status" value="1"/>
</dbReference>
<evidence type="ECO:0000259" key="2">
    <source>
        <dbReference type="Pfam" id="PF01243"/>
    </source>
</evidence>
<evidence type="ECO:0000313" key="4">
    <source>
        <dbReference type="Proteomes" id="UP000219565"/>
    </source>
</evidence>
<dbReference type="InterPro" id="IPR012349">
    <property type="entry name" value="Split_barrel_FMN-bd"/>
</dbReference>
<evidence type="ECO:0000313" key="3">
    <source>
        <dbReference type="EMBL" id="SNY89286.1"/>
    </source>
</evidence>
<dbReference type="PANTHER" id="PTHR35176">
    <property type="entry name" value="HEME OXYGENASE HI_0854-RELATED"/>
    <property type="match status" value="1"/>
</dbReference>
<dbReference type="RefSeq" id="WP_179831061.1">
    <property type="nucleotide sequence ID" value="NZ_JAMTCV010000010.1"/>
</dbReference>
<sequence length="149" mass="16409">MNLTSHLPAGRRAYVEDRLRSNLIAWLTTVRPDGRPDSVPVWFLLREDETILIYSQPGKRKLRNVAANPHVSLGLDVTDIGRDIVRLEGTAELAPDLPPADREPRYAAKYAERIGAMFGTPAEFATMFSAALVITPTRLHSSGSVSALD</sequence>
<dbReference type="GO" id="GO:0016627">
    <property type="term" value="F:oxidoreductase activity, acting on the CH-CH group of donors"/>
    <property type="evidence" value="ECO:0007669"/>
    <property type="project" value="TreeGrafter"/>
</dbReference>
<proteinExistence type="predicted"/>
<dbReference type="Proteomes" id="UP000219565">
    <property type="component" value="Unassembled WGS sequence"/>
</dbReference>
<dbReference type="GO" id="GO:0070967">
    <property type="term" value="F:coenzyme F420 binding"/>
    <property type="evidence" value="ECO:0007669"/>
    <property type="project" value="TreeGrafter"/>
</dbReference>
<dbReference type="InterPro" id="IPR052019">
    <property type="entry name" value="F420H2_bilvrd_red/Heme_oxyg"/>
</dbReference>
<organism evidence="3 4">
    <name type="scientific">Nocardia amikacinitolerans</name>
    <dbReference type="NCBI Taxonomy" id="756689"/>
    <lineage>
        <taxon>Bacteria</taxon>
        <taxon>Bacillati</taxon>
        <taxon>Actinomycetota</taxon>
        <taxon>Actinomycetes</taxon>
        <taxon>Mycobacteriales</taxon>
        <taxon>Nocardiaceae</taxon>
        <taxon>Nocardia</taxon>
    </lineage>
</organism>
<dbReference type="Gene3D" id="2.30.110.10">
    <property type="entry name" value="Electron Transport, Fmn-binding Protein, Chain A"/>
    <property type="match status" value="1"/>
</dbReference>
<dbReference type="GO" id="GO:0005829">
    <property type="term" value="C:cytosol"/>
    <property type="evidence" value="ECO:0007669"/>
    <property type="project" value="TreeGrafter"/>
</dbReference>
<dbReference type="InterPro" id="IPR019966">
    <property type="entry name" value="F420-dep_enz_PPOX_Rv3369"/>
</dbReference>
<dbReference type="AlphaFoldDB" id="A0A285M077"/>